<dbReference type="GO" id="GO:0070987">
    <property type="term" value="P:error-free translesion synthesis"/>
    <property type="evidence" value="ECO:0007669"/>
    <property type="project" value="UniProtKB-ARBA"/>
</dbReference>
<dbReference type="PANTHER" id="PTHR45873">
    <property type="entry name" value="DNA POLYMERASE ETA"/>
    <property type="match status" value="1"/>
</dbReference>
<dbReference type="InterPro" id="IPR043502">
    <property type="entry name" value="DNA/RNA_pol_sf"/>
</dbReference>
<dbReference type="GO" id="GO:0003887">
    <property type="term" value="F:DNA-directed DNA polymerase activity"/>
    <property type="evidence" value="ECO:0007669"/>
    <property type="project" value="TreeGrafter"/>
</dbReference>
<keyword evidence="3" id="KW-0479">Metal-binding</keyword>
<dbReference type="PROSITE" id="PS50173">
    <property type="entry name" value="UMUC"/>
    <property type="match status" value="1"/>
</dbReference>
<dbReference type="CDD" id="cd01702">
    <property type="entry name" value="PolY_Pol_eta"/>
    <property type="match status" value="1"/>
</dbReference>
<keyword evidence="8" id="KW-0539">Nucleus</keyword>
<keyword evidence="5" id="KW-0863">Zinc-finger</keyword>
<feature type="domain" description="UBZ3-type" evidence="12">
    <location>
        <begin position="545"/>
        <end position="580"/>
    </location>
</feature>
<evidence type="ECO:0000256" key="10">
    <source>
        <dbReference type="SAM" id="MobiDB-lite"/>
    </source>
</evidence>
<dbReference type="AlphaFoldDB" id="A0AA35IYV9"/>
<dbReference type="GO" id="GO:0006281">
    <property type="term" value="P:DNA repair"/>
    <property type="evidence" value="ECO:0007669"/>
    <property type="project" value="UniProtKB-KW"/>
</dbReference>
<gene>
    <name evidence="13" type="primary">SMKI04G6180</name>
    <name evidence="13" type="ORF">SMKI_04G6180</name>
</gene>
<dbReference type="Gene3D" id="3.30.1490.100">
    <property type="entry name" value="DNA polymerase, Y-family, little finger domain"/>
    <property type="match status" value="1"/>
</dbReference>
<organism evidence="13 14">
    <name type="scientific">Saccharomyces mikatae IFO 1815</name>
    <dbReference type="NCBI Taxonomy" id="226126"/>
    <lineage>
        <taxon>Eukaryota</taxon>
        <taxon>Fungi</taxon>
        <taxon>Dikarya</taxon>
        <taxon>Ascomycota</taxon>
        <taxon>Saccharomycotina</taxon>
        <taxon>Saccharomycetes</taxon>
        <taxon>Saccharomycetales</taxon>
        <taxon>Saccharomycetaceae</taxon>
        <taxon>Saccharomyces</taxon>
    </lineage>
</organism>
<keyword evidence="4" id="KW-0227">DNA damage</keyword>
<evidence type="ECO:0000256" key="8">
    <source>
        <dbReference type="ARBA" id="ARBA00023242"/>
    </source>
</evidence>
<evidence type="ECO:0000256" key="3">
    <source>
        <dbReference type="ARBA" id="ARBA00022723"/>
    </source>
</evidence>
<dbReference type="InterPro" id="IPR017961">
    <property type="entry name" value="DNA_pol_Y-fam_little_finger"/>
</dbReference>
<dbReference type="InterPro" id="IPR043128">
    <property type="entry name" value="Rev_trsase/Diguanyl_cyclase"/>
</dbReference>
<dbReference type="PIRSF" id="PIRSF036603">
    <property type="entry name" value="DPol_eta"/>
    <property type="match status" value="1"/>
</dbReference>
<proteinExistence type="predicted"/>
<evidence type="ECO:0000313" key="13">
    <source>
        <dbReference type="EMBL" id="CAI4038276.1"/>
    </source>
</evidence>
<evidence type="ECO:0000256" key="1">
    <source>
        <dbReference type="ARBA" id="ARBA00004123"/>
    </source>
</evidence>
<dbReference type="InterPro" id="IPR036775">
    <property type="entry name" value="DNA_pol_Y-fam_lit_finger_sf"/>
</dbReference>
<dbReference type="SUPFAM" id="SSF100879">
    <property type="entry name" value="Lesion bypass DNA polymerase (Y-family), little finger domain"/>
    <property type="match status" value="1"/>
</dbReference>
<dbReference type="Gene3D" id="3.30.70.270">
    <property type="match status" value="1"/>
</dbReference>
<dbReference type="InterPro" id="IPR001126">
    <property type="entry name" value="UmuC"/>
</dbReference>
<evidence type="ECO:0000256" key="7">
    <source>
        <dbReference type="ARBA" id="ARBA00023204"/>
    </source>
</evidence>
<keyword evidence="6" id="KW-0862">Zinc</keyword>
<dbReference type="FunFam" id="3.40.1170.60:FF:000008">
    <property type="entry name" value="DNA polymerase eta subunit"/>
    <property type="match status" value="1"/>
</dbReference>
<dbReference type="InterPro" id="IPR041298">
    <property type="entry name" value="UBZ3"/>
</dbReference>
<comment type="subcellular location">
    <subcellularLocation>
        <location evidence="1">Nucleus</location>
    </subcellularLocation>
</comment>
<dbReference type="GO" id="GO:0005657">
    <property type="term" value="C:replication fork"/>
    <property type="evidence" value="ECO:0007669"/>
    <property type="project" value="UniProtKB-ARBA"/>
</dbReference>
<protein>
    <recommendedName>
        <fullName evidence="9">DNA polymerase eta</fullName>
    </recommendedName>
</protein>
<dbReference type="Pfam" id="PF00817">
    <property type="entry name" value="IMS"/>
    <property type="match status" value="1"/>
</dbReference>
<dbReference type="EMBL" id="OX365760">
    <property type="protein sequence ID" value="CAI4038276.1"/>
    <property type="molecule type" value="Genomic_DNA"/>
</dbReference>
<dbReference type="PROSITE" id="PS51907">
    <property type="entry name" value="ZF_UBZ3"/>
    <property type="match status" value="1"/>
</dbReference>
<evidence type="ECO:0000256" key="9">
    <source>
        <dbReference type="ARBA" id="ARBA00044975"/>
    </source>
</evidence>
<dbReference type="RefSeq" id="XP_056081391.1">
    <property type="nucleotide sequence ID" value="XM_056221618.1"/>
</dbReference>
<feature type="domain" description="UmuC" evidence="11">
    <location>
        <begin position="26"/>
        <end position="309"/>
    </location>
</feature>
<reference evidence="13" key="1">
    <citation type="submission" date="2022-10" db="EMBL/GenBank/DDBJ databases">
        <authorList>
            <person name="Byrne P K."/>
        </authorList>
    </citation>
    <scope>NUCLEOTIDE SEQUENCE</scope>
    <source>
        <strain evidence="13">IFO1815</strain>
    </source>
</reference>
<dbReference type="Gene3D" id="3.40.1170.60">
    <property type="match status" value="1"/>
</dbReference>
<dbReference type="Gene3D" id="1.10.150.20">
    <property type="entry name" value="5' to 3' exonuclease, C-terminal subdomain"/>
    <property type="match status" value="1"/>
</dbReference>
<name>A0AA35IYV9_SACMI</name>
<feature type="compositionally biased region" description="Low complexity" evidence="10">
    <location>
        <begin position="610"/>
        <end position="622"/>
    </location>
</feature>
<dbReference type="GO" id="GO:0003684">
    <property type="term" value="F:damaged DNA binding"/>
    <property type="evidence" value="ECO:0007669"/>
    <property type="project" value="InterPro"/>
</dbReference>
<dbReference type="InterPro" id="IPR013087">
    <property type="entry name" value="Znf_C2H2_type"/>
</dbReference>
<evidence type="ECO:0000256" key="4">
    <source>
        <dbReference type="ARBA" id="ARBA00022763"/>
    </source>
</evidence>
<dbReference type="GeneID" id="80917487"/>
<feature type="region of interest" description="Disordered" evidence="10">
    <location>
        <begin position="599"/>
        <end position="623"/>
    </location>
</feature>
<dbReference type="GO" id="GO:0009314">
    <property type="term" value="P:response to radiation"/>
    <property type="evidence" value="ECO:0007669"/>
    <property type="project" value="TreeGrafter"/>
</dbReference>
<dbReference type="PROSITE" id="PS00028">
    <property type="entry name" value="ZINC_FINGER_C2H2_1"/>
    <property type="match status" value="1"/>
</dbReference>
<keyword evidence="7" id="KW-0234">DNA repair</keyword>
<sequence length="635" mass="72361">MSKFTWKDLIQLGSPSKAYESPLACIAHVDMNAFFAQVEQMRCGLSKEDPVVCVQWNSIIAVSYAAREYGISRMDTIQEALKKCHNLIPIHTAVFKKGEDFWQYHDGWGSWVQDPAKQIHVENHKVSLEPYRRESRKALKIFKSACDLVEKASIDEVFLDLGRICFNMLMFDDYYEVTDNLKLKDVLSSIREVFKGGDYDINAYLPPIPEKIKSLKFEGEVFNPESKNLITDWDDVILALGSQASKSIRDTIKDTLGYTTSCGISSTKNVCKLASNYKKPDAQTVVKNDCLLDFLDCGRFEITSFWTLGGVLGKELIDVLNLPNKNSIKHIRETWPDYADQLKEYLDTRVRESDFDSSASNIDPLKTTDLADKLFKLSRGQYSLPLSSRPVVKSMMSNKNLRGKSCNSIVDCISWLEVFCGELASRIQDLEQEYNKIVIPRTVSISLKSKSYEVYRKSGPVTYKGINFQCHELLKVGVKFITELDAKGKNKSYYPLTKLSMTITNFDILDLQKTVVDMFGNQVHTFKSSVDKIDEENNYCSKNDKQVSKLECSKCQINFIDEKSFQEHVDYHLALKLSEGLNGTEETSKNLSFGEKRLLSSRKRSNLQRSSTSQKKQATSSKNILSFFTKKRNPL</sequence>
<dbReference type="PANTHER" id="PTHR45873:SF1">
    <property type="entry name" value="DNA POLYMERASE ETA"/>
    <property type="match status" value="1"/>
</dbReference>
<dbReference type="GO" id="GO:0042276">
    <property type="term" value="P:error-prone translesion synthesis"/>
    <property type="evidence" value="ECO:0007669"/>
    <property type="project" value="TreeGrafter"/>
</dbReference>
<evidence type="ECO:0000256" key="5">
    <source>
        <dbReference type="ARBA" id="ARBA00022771"/>
    </source>
</evidence>
<evidence type="ECO:0000256" key="2">
    <source>
        <dbReference type="ARBA" id="ARBA00022679"/>
    </source>
</evidence>
<dbReference type="SUPFAM" id="SSF56672">
    <property type="entry name" value="DNA/RNA polymerases"/>
    <property type="match status" value="1"/>
</dbReference>
<evidence type="ECO:0000259" key="11">
    <source>
        <dbReference type="PROSITE" id="PS50173"/>
    </source>
</evidence>
<dbReference type="InterPro" id="IPR052230">
    <property type="entry name" value="DNA_polymerase_eta"/>
</dbReference>
<dbReference type="FunFam" id="1.10.150.20:FF:000123">
    <property type="entry name" value="DNA polymerase eta"/>
    <property type="match status" value="1"/>
</dbReference>
<accession>A0AA35IYV9</accession>
<dbReference type="Proteomes" id="UP001161438">
    <property type="component" value="Chromosome 4"/>
</dbReference>
<keyword evidence="14" id="KW-1185">Reference proteome</keyword>
<dbReference type="Pfam" id="PF18439">
    <property type="entry name" value="zf_UBZ"/>
    <property type="match status" value="1"/>
</dbReference>
<evidence type="ECO:0000259" key="12">
    <source>
        <dbReference type="PROSITE" id="PS51907"/>
    </source>
</evidence>
<evidence type="ECO:0000256" key="6">
    <source>
        <dbReference type="ARBA" id="ARBA00022833"/>
    </source>
</evidence>
<dbReference type="GO" id="GO:0035861">
    <property type="term" value="C:site of double-strand break"/>
    <property type="evidence" value="ECO:0007669"/>
    <property type="project" value="TreeGrafter"/>
</dbReference>
<dbReference type="GO" id="GO:0005634">
    <property type="term" value="C:nucleus"/>
    <property type="evidence" value="ECO:0007669"/>
    <property type="project" value="UniProtKB-SubCell"/>
</dbReference>
<dbReference type="Pfam" id="PF11799">
    <property type="entry name" value="IMS_C"/>
    <property type="match status" value="1"/>
</dbReference>
<evidence type="ECO:0000313" key="14">
    <source>
        <dbReference type="Proteomes" id="UP001161438"/>
    </source>
</evidence>
<keyword evidence="2" id="KW-0808">Transferase</keyword>
<dbReference type="GO" id="GO:0008270">
    <property type="term" value="F:zinc ion binding"/>
    <property type="evidence" value="ECO:0007669"/>
    <property type="project" value="UniProtKB-KW"/>
</dbReference>
<dbReference type="GO" id="GO:0007064">
    <property type="term" value="P:mitotic sister chromatid cohesion"/>
    <property type="evidence" value="ECO:0007669"/>
    <property type="project" value="UniProtKB-ARBA"/>
</dbReference>